<keyword evidence="2" id="KW-0472">Membrane</keyword>
<proteinExistence type="predicted"/>
<accession>A0ABU6DPD3</accession>
<feature type="transmembrane region" description="Helical" evidence="2">
    <location>
        <begin position="296"/>
        <end position="314"/>
    </location>
</feature>
<dbReference type="EMBL" id="VTDN01000001">
    <property type="protein sequence ID" value="MEB5475726.1"/>
    <property type="molecule type" value="Genomic_DNA"/>
</dbReference>
<protein>
    <submittedName>
        <fullName evidence="3">Uncharacterized protein</fullName>
    </submittedName>
</protein>
<sequence>MALDPIWKQQLVLVTYGNEFLKNQLSFNTWVNHDIFQNVLLQFRSLQTQHLLAQHFQIWLENLKAQGVTQLSLHEASLLKEGTNPNPNIELLQFSHFIVAHSAQKKVAWLFGQELAEWYTADNEYEVPTAQQLKSKLMTMWDFELPQQVIKQVNLDLNRPNWDNISDYLEKEIFNQSYITNFTVNELNTAYYTGTPNPESQSLLPQDYHAEISHEFLFKLEQLDQQIEKHRKESNSLTAEMQSFSQKVDELFSKLIVKTANHYKEAKRKVILGNSPFDHNENSSPEHKPSASTKSVIALILITIIIGALVYYFGF</sequence>
<evidence type="ECO:0000313" key="3">
    <source>
        <dbReference type="EMBL" id="MEB5475726.1"/>
    </source>
</evidence>
<keyword evidence="2" id="KW-1133">Transmembrane helix</keyword>
<keyword evidence="2" id="KW-0812">Transmembrane</keyword>
<name>A0ABU6DPD3_9GAMM</name>
<keyword evidence="1" id="KW-0175">Coiled coil</keyword>
<dbReference type="RefSeq" id="WP_325774360.1">
    <property type="nucleotide sequence ID" value="NZ_VTDN01000001.1"/>
</dbReference>
<organism evidence="3 4">
    <name type="scientific">Acinetobacter pollinis</name>
    <dbReference type="NCBI Taxonomy" id="2605270"/>
    <lineage>
        <taxon>Bacteria</taxon>
        <taxon>Pseudomonadati</taxon>
        <taxon>Pseudomonadota</taxon>
        <taxon>Gammaproteobacteria</taxon>
        <taxon>Moraxellales</taxon>
        <taxon>Moraxellaceae</taxon>
        <taxon>Acinetobacter</taxon>
    </lineage>
</organism>
<feature type="coiled-coil region" evidence="1">
    <location>
        <begin position="220"/>
        <end position="247"/>
    </location>
</feature>
<keyword evidence="4" id="KW-1185">Reference proteome</keyword>
<evidence type="ECO:0000256" key="1">
    <source>
        <dbReference type="SAM" id="Coils"/>
    </source>
</evidence>
<reference evidence="3 4" key="1">
    <citation type="submission" date="2019-08" db="EMBL/GenBank/DDBJ databases">
        <title>Five species of Acinetobacter isolated from floral nectar and animal pollinators.</title>
        <authorList>
            <person name="Hendry T.A."/>
        </authorList>
    </citation>
    <scope>NUCLEOTIDE SEQUENCE [LARGE SCALE GENOMIC DNA]</scope>
    <source>
        <strain evidence="3 4">MD18.27</strain>
    </source>
</reference>
<gene>
    <name evidence="3" type="ORF">I2F25_01420</name>
</gene>
<evidence type="ECO:0000313" key="4">
    <source>
        <dbReference type="Proteomes" id="UP001339883"/>
    </source>
</evidence>
<evidence type="ECO:0000256" key="2">
    <source>
        <dbReference type="SAM" id="Phobius"/>
    </source>
</evidence>
<comment type="caution">
    <text evidence="3">The sequence shown here is derived from an EMBL/GenBank/DDBJ whole genome shotgun (WGS) entry which is preliminary data.</text>
</comment>
<dbReference type="Proteomes" id="UP001339883">
    <property type="component" value="Unassembled WGS sequence"/>
</dbReference>